<dbReference type="EMBL" id="JASVDS010000001">
    <property type="protein sequence ID" value="MDL5030652.1"/>
    <property type="molecule type" value="Genomic_DNA"/>
</dbReference>
<name>A0ABT7LCR4_9BURK</name>
<proteinExistence type="predicted"/>
<keyword evidence="1" id="KW-0472">Membrane</keyword>
<keyword evidence="3" id="KW-1185">Reference proteome</keyword>
<comment type="caution">
    <text evidence="2">The sequence shown here is derived from an EMBL/GenBank/DDBJ whole genome shotgun (WGS) entry which is preliminary data.</text>
</comment>
<evidence type="ECO:0000256" key="1">
    <source>
        <dbReference type="SAM" id="Phobius"/>
    </source>
</evidence>
<reference evidence="2 3" key="1">
    <citation type="submission" date="2023-06" db="EMBL/GenBank/DDBJ databases">
        <title>Pelomonas sp. APW6 16S ribosomal RNA gene genome sequencing and assembly.</title>
        <authorList>
            <person name="Woo H."/>
        </authorList>
    </citation>
    <scope>NUCLEOTIDE SEQUENCE [LARGE SCALE GENOMIC DNA]</scope>
    <source>
        <strain evidence="2 3">APW6</strain>
    </source>
</reference>
<sequence length="152" mass="15185">MTALPPPSTSRGPARRTSRLLVRGLLCAALGLPLTGRAHDPSADLSLVSMLPVAVSVAAPVAVLSAGTVLTVVAVEASAEGSVWILQRASDGARVSIRFAGKVLKGTAASVGAAVAVSVIATGTVLSVAGEAICFIPNEIGASLLYNEKVSK</sequence>
<dbReference type="Proteomes" id="UP001238603">
    <property type="component" value="Unassembled WGS sequence"/>
</dbReference>
<keyword evidence="1" id="KW-1133">Transmembrane helix</keyword>
<feature type="transmembrane region" description="Helical" evidence="1">
    <location>
        <begin position="20"/>
        <end position="38"/>
    </location>
</feature>
<evidence type="ECO:0000313" key="3">
    <source>
        <dbReference type="Proteomes" id="UP001238603"/>
    </source>
</evidence>
<accession>A0ABT7LCR4</accession>
<keyword evidence="1" id="KW-0812">Transmembrane</keyword>
<protein>
    <submittedName>
        <fullName evidence="2">Uncharacterized protein</fullName>
    </submittedName>
</protein>
<evidence type="ECO:0000313" key="2">
    <source>
        <dbReference type="EMBL" id="MDL5030652.1"/>
    </source>
</evidence>
<organism evidence="2 3">
    <name type="scientific">Roseateles subflavus</name>
    <dbReference type="NCBI Taxonomy" id="3053353"/>
    <lineage>
        <taxon>Bacteria</taxon>
        <taxon>Pseudomonadati</taxon>
        <taxon>Pseudomonadota</taxon>
        <taxon>Betaproteobacteria</taxon>
        <taxon>Burkholderiales</taxon>
        <taxon>Sphaerotilaceae</taxon>
        <taxon>Roseateles</taxon>
    </lineage>
</organism>
<dbReference type="RefSeq" id="WP_285980785.1">
    <property type="nucleotide sequence ID" value="NZ_JASVDS010000001.1"/>
</dbReference>
<feature type="transmembrane region" description="Helical" evidence="1">
    <location>
        <begin position="50"/>
        <end position="75"/>
    </location>
</feature>
<gene>
    <name evidence="2" type="ORF">QRD43_01935</name>
</gene>